<sequence>MDSDQEDDGRLAYATFLVKKIFDEVCEEFRLWKKNYASRVLRELAHPPSSEEDAFSEPEASDQKMPEQAEIPTPPAPTLQYMEIQDLKTGTTQQIPTQVFRIFDAFPVPPPYEYCTPTDRNIFLGDDPSYMPFLPFRDDPTFDQARYANEYKGYSWEKPFIDPDLEVVVIEAARRLHGEHQMLYQHIDETGMLPLELLDRDDMRGMIYRSRRRDFPEWPPGVSAAEKILQYDTNPVANSPDKALALLVSTFCTNLNCTVGFCGTHLDPTPMPLSTPPLLKSEQLKNLARTPCSADCILLKSASTIDEAVQWSANDLRFLRTLLDGAPDTSPCDLATICFKPCYEVFAQRQVIIPDTAIKKPKPKPKGKGLGLSKSKPKLTRDQSLYDGELIFTPGKPCRHDGPCDATTQCACFLNKAHCESSCRCSRKCERPPLARLCMLGDKARRHLPYATLGMYVVLPIWPALTDACPSSSDAQANVCQNADIQRVRWKRTKVAPGRWGLGLFMAEAAAIDDLIIEYVGELIFEATTDSREPISEHRGRNYLFELNPTLSIDGTYAANDARYINHDGERPNCCAKVRMVNGEHRIGIYATRPLKPGEEVLFNYGKFFFQSGSQDE</sequence>
<proteinExistence type="predicted"/>
<dbReference type="Proteomes" id="UP000623467">
    <property type="component" value="Unassembled WGS sequence"/>
</dbReference>
<feature type="region of interest" description="Disordered" evidence="3">
    <location>
        <begin position="47"/>
        <end position="75"/>
    </location>
</feature>
<dbReference type="SUPFAM" id="SSF82199">
    <property type="entry name" value="SET domain"/>
    <property type="match status" value="1"/>
</dbReference>
<dbReference type="GO" id="GO:0031507">
    <property type="term" value="P:heterochromatin formation"/>
    <property type="evidence" value="ECO:0007669"/>
    <property type="project" value="TreeGrafter"/>
</dbReference>
<keyword evidence="6" id="KW-1185">Reference proteome</keyword>
<dbReference type="InterPro" id="IPR046341">
    <property type="entry name" value="SET_dom_sf"/>
</dbReference>
<dbReference type="GO" id="GO:0046976">
    <property type="term" value="F:histone H3K27 methyltransferase activity"/>
    <property type="evidence" value="ECO:0007669"/>
    <property type="project" value="TreeGrafter"/>
</dbReference>
<organism evidence="5 6">
    <name type="scientific">Mycena sanguinolenta</name>
    <dbReference type="NCBI Taxonomy" id="230812"/>
    <lineage>
        <taxon>Eukaryota</taxon>
        <taxon>Fungi</taxon>
        <taxon>Dikarya</taxon>
        <taxon>Basidiomycota</taxon>
        <taxon>Agaricomycotina</taxon>
        <taxon>Agaricomycetes</taxon>
        <taxon>Agaricomycetidae</taxon>
        <taxon>Agaricales</taxon>
        <taxon>Marasmiineae</taxon>
        <taxon>Mycenaceae</taxon>
        <taxon>Mycena</taxon>
    </lineage>
</organism>
<dbReference type="PANTHER" id="PTHR45747:SF4">
    <property type="entry name" value="HISTONE-LYSINE N-METHYLTRANSFERASE E(Z)"/>
    <property type="match status" value="1"/>
</dbReference>
<dbReference type="Gene3D" id="2.170.270.10">
    <property type="entry name" value="SET domain"/>
    <property type="match status" value="1"/>
</dbReference>
<dbReference type="AlphaFoldDB" id="A0A8H6XL87"/>
<dbReference type="GO" id="GO:0003682">
    <property type="term" value="F:chromatin binding"/>
    <property type="evidence" value="ECO:0007669"/>
    <property type="project" value="TreeGrafter"/>
</dbReference>
<keyword evidence="2" id="KW-0804">Transcription</keyword>
<dbReference type="Pfam" id="PF00856">
    <property type="entry name" value="SET"/>
    <property type="match status" value="1"/>
</dbReference>
<evidence type="ECO:0000313" key="5">
    <source>
        <dbReference type="EMBL" id="KAF7342541.1"/>
    </source>
</evidence>
<evidence type="ECO:0000256" key="3">
    <source>
        <dbReference type="SAM" id="MobiDB-lite"/>
    </source>
</evidence>
<feature type="region of interest" description="Disordered" evidence="3">
    <location>
        <begin position="357"/>
        <end position="376"/>
    </location>
</feature>
<reference evidence="5" key="1">
    <citation type="submission" date="2020-05" db="EMBL/GenBank/DDBJ databases">
        <title>Mycena genomes resolve the evolution of fungal bioluminescence.</title>
        <authorList>
            <person name="Tsai I.J."/>
        </authorList>
    </citation>
    <scope>NUCLEOTIDE SEQUENCE</scope>
    <source>
        <strain evidence="5">160909Yilan</strain>
    </source>
</reference>
<evidence type="ECO:0000259" key="4">
    <source>
        <dbReference type="PROSITE" id="PS50280"/>
    </source>
</evidence>
<feature type="domain" description="SET" evidence="4">
    <location>
        <begin position="486"/>
        <end position="606"/>
    </location>
</feature>
<dbReference type="InterPro" id="IPR045318">
    <property type="entry name" value="EZH1/2-like"/>
</dbReference>
<dbReference type="EMBL" id="JACAZH010000025">
    <property type="protein sequence ID" value="KAF7342541.1"/>
    <property type="molecule type" value="Genomic_DNA"/>
</dbReference>
<dbReference type="PROSITE" id="PS50280">
    <property type="entry name" value="SET"/>
    <property type="match status" value="1"/>
</dbReference>
<evidence type="ECO:0000313" key="6">
    <source>
        <dbReference type="Proteomes" id="UP000623467"/>
    </source>
</evidence>
<accession>A0A8H6XL87</accession>
<dbReference type="OrthoDB" id="6141102at2759"/>
<evidence type="ECO:0000256" key="2">
    <source>
        <dbReference type="ARBA" id="ARBA00023163"/>
    </source>
</evidence>
<comment type="caution">
    <text evidence="5">The sequence shown here is derived from an EMBL/GenBank/DDBJ whole genome shotgun (WGS) entry which is preliminary data.</text>
</comment>
<dbReference type="SMART" id="SM00317">
    <property type="entry name" value="SET"/>
    <property type="match status" value="1"/>
</dbReference>
<evidence type="ECO:0000256" key="1">
    <source>
        <dbReference type="ARBA" id="ARBA00023015"/>
    </source>
</evidence>
<name>A0A8H6XL87_9AGAR</name>
<dbReference type="GO" id="GO:0035098">
    <property type="term" value="C:ESC/E(Z) complex"/>
    <property type="evidence" value="ECO:0007669"/>
    <property type="project" value="TreeGrafter"/>
</dbReference>
<gene>
    <name evidence="5" type="ORF">MSAN_02010300</name>
</gene>
<dbReference type="InterPro" id="IPR001214">
    <property type="entry name" value="SET_dom"/>
</dbReference>
<feature type="compositionally biased region" description="Acidic residues" evidence="3">
    <location>
        <begin position="50"/>
        <end position="60"/>
    </location>
</feature>
<keyword evidence="1" id="KW-0805">Transcription regulation</keyword>
<dbReference type="PANTHER" id="PTHR45747">
    <property type="entry name" value="HISTONE-LYSINE N-METHYLTRANSFERASE E(Z)"/>
    <property type="match status" value="1"/>
</dbReference>
<protein>
    <submittedName>
        <fullName evidence="5">Pre-mRNA splicing factor</fullName>
    </submittedName>
</protein>